<gene>
    <name evidence="9" type="ORF">METZ01_LOCUS34779</name>
</gene>
<evidence type="ECO:0000256" key="3">
    <source>
        <dbReference type="ARBA" id="ARBA00022519"/>
    </source>
</evidence>
<dbReference type="SUPFAM" id="SSF144091">
    <property type="entry name" value="Rhomboid-like"/>
    <property type="match status" value="1"/>
</dbReference>
<feature type="domain" description="Peptidase S54 rhomboid" evidence="8">
    <location>
        <begin position="89"/>
        <end position="221"/>
    </location>
</feature>
<evidence type="ECO:0000256" key="7">
    <source>
        <dbReference type="SAM" id="Phobius"/>
    </source>
</evidence>
<feature type="transmembrane region" description="Helical" evidence="7">
    <location>
        <begin position="38"/>
        <end position="57"/>
    </location>
</feature>
<proteinExistence type="predicted"/>
<dbReference type="EMBL" id="UINC01001483">
    <property type="protein sequence ID" value="SUZ81925.1"/>
    <property type="molecule type" value="Genomic_DNA"/>
</dbReference>
<evidence type="ECO:0000256" key="5">
    <source>
        <dbReference type="ARBA" id="ARBA00022989"/>
    </source>
</evidence>
<dbReference type="InterPro" id="IPR022764">
    <property type="entry name" value="Peptidase_S54_rhomboid_dom"/>
</dbReference>
<comment type="subcellular location">
    <subcellularLocation>
        <location evidence="1">Membrane</location>
        <topology evidence="1">Multi-pass membrane protein</topology>
    </subcellularLocation>
</comment>
<evidence type="ECO:0000259" key="8">
    <source>
        <dbReference type="Pfam" id="PF01694"/>
    </source>
</evidence>
<name>A0A381QRD0_9ZZZZ</name>
<accession>A0A381QRD0</accession>
<feature type="transmembrane region" description="Helical" evidence="7">
    <location>
        <begin position="151"/>
        <end position="171"/>
    </location>
</feature>
<dbReference type="Pfam" id="PF01694">
    <property type="entry name" value="Rhomboid"/>
    <property type="match status" value="1"/>
</dbReference>
<evidence type="ECO:0000313" key="9">
    <source>
        <dbReference type="EMBL" id="SUZ81925.1"/>
    </source>
</evidence>
<keyword evidence="5 7" id="KW-1133">Transmembrane helix</keyword>
<dbReference type="GO" id="GO:0016020">
    <property type="term" value="C:membrane"/>
    <property type="evidence" value="ECO:0007669"/>
    <property type="project" value="UniProtKB-SubCell"/>
</dbReference>
<feature type="transmembrane region" description="Helical" evidence="7">
    <location>
        <begin position="208"/>
        <end position="227"/>
    </location>
</feature>
<dbReference type="Gene3D" id="1.20.1540.10">
    <property type="entry name" value="Rhomboid-like"/>
    <property type="match status" value="1"/>
</dbReference>
<sequence>MEEKKLGSTPTVMDSARAQFSGKKIINAILSEFFRSPVSMSLISVCLLVAAVSQLGYEPDRVSMLFYPAITSSEFMALLGDLNNPVIMLRTLTPMFLHFGELHLIFNMLWLWYFGKQLEAIQPVWVFLLLVILTSFVSNTAQYMQIGYNNFGGMSGVVYGLVGYTWIIHTFMPRIRLMLNSNMFIVFVVALVFMEIIASSWVATAAHVGGLVSGLLFGVVAVLYYRLILKGPVIGNR</sequence>
<dbReference type="AlphaFoldDB" id="A0A381QRD0"/>
<dbReference type="PANTHER" id="PTHR43066:SF26">
    <property type="entry name" value="RHOMBOID PROTEASE GLPG"/>
    <property type="match status" value="1"/>
</dbReference>
<dbReference type="GO" id="GO:0004252">
    <property type="term" value="F:serine-type endopeptidase activity"/>
    <property type="evidence" value="ECO:0007669"/>
    <property type="project" value="InterPro"/>
</dbReference>
<feature type="transmembrane region" description="Helical" evidence="7">
    <location>
        <begin position="64"/>
        <end position="83"/>
    </location>
</feature>
<protein>
    <recommendedName>
        <fullName evidence="8">Peptidase S54 rhomboid domain-containing protein</fullName>
    </recommendedName>
</protein>
<dbReference type="PANTHER" id="PTHR43066">
    <property type="entry name" value="RHOMBOID-RELATED PROTEIN"/>
    <property type="match status" value="1"/>
</dbReference>
<evidence type="ECO:0000256" key="2">
    <source>
        <dbReference type="ARBA" id="ARBA00022475"/>
    </source>
</evidence>
<keyword evidence="2" id="KW-1003">Cell membrane</keyword>
<evidence type="ECO:0000256" key="4">
    <source>
        <dbReference type="ARBA" id="ARBA00022692"/>
    </source>
</evidence>
<feature type="transmembrane region" description="Helical" evidence="7">
    <location>
        <begin position="125"/>
        <end position="145"/>
    </location>
</feature>
<feature type="transmembrane region" description="Helical" evidence="7">
    <location>
        <begin position="183"/>
        <end position="202"/>
    </location>
</feature>
<keyword evidence="6 7" id="KW-0472">Membrane</keyword>
<evidence type="ECO:0000256" key="6">
    <source>
        <dbReference type="ARBA" id="ARBA00023136"/>
    </source>
</evidence>
<evidence type="ECO:0000256" key="1">
    <source>
        <dbReference type="ARBA" id="ARBA00004141"/>
    </source>
</evidence>
<organism evidence="9">
    <name type="scientific">marine metagenome</name>
    <dbReference type="NCBI Taxonomy" id="408172"/>
    <lineage>
        <taxon>unclassified sequences</taxon>
        <taxon>metagenomes</taxon>
        <taxon>ecological metagenomes</taxon>
    </lineage>
</organism>
<dbReference type="InterPro" id="IPR035952">
    <property type="entry name" value="Rhomboid-like_sf"/>
</dbReference>
<keyword evidence="3" id="KW-0997">Cell inner membrane</keyword>
<reference evidence="9" key="1">
    <citation type="submission" date="2018-05" db="EMBL/GenBank/DDBJ databases">
        <authorList>
            <person name="Lanie J.A."/>
            <person name="Ng W.-L."/>
            <person name="Kazmierczak K.M."/>
            <person name="Andrzejewski T.M."/>
            <person name="Davidsen T.M."/>
            <person name="Wayne K.J."/>
            <person name="Tettelin H."/>
            <person name="Glass J.I."/>
            <person name="Rusch D."/>
            <person name="Podicherti R."/>
            <person name="Tsui H.-C.T."/>
            <person name="Winkler M.E."/>
        </authorList>
    </citation>
    <scope>NUCLEOTIDE SEQUENCE</scope>
</reference>
<feature type="transmembrane region" description="Helical" evidence="7">
    <location>
        <begin position="95"/>
        <end position="113"/>
    </location>
</feature>
<keyword evidence="4 7" id="KW-0812">Transmembrane</keyword>